<dbReference type="RefSeq" id="WP_353113235.1">
    <property type="nucleotide sequence ID" value="NZ_APND01000005.1"/>
</dbReference>
<dbReference type="EMBL" id="APND01000005">
    <property type="protein sequence ID" value="MES1930749.1"/>
    <property type="molecule type" value="Genomic_DNA"/>
</dbReference>
<keyword evidence="4" id="KW-1185">Reference proteome</keyword>
<evidence type="ECO:0000313" key="3">
    <source>
        <dbReference type="EMBL" id="MES1930749.1"/>
    </source>
</evidence>
<name>A0ABV2B4D9_9GAMM</name>
<dbReference type="Gene3D" id="1.20.58.60">
    <property type="match status" value="1"/>
</dbReference>
<comment type="caution">
    <text evidence="3">The sequence shown here is derived from an EMBL/GenBank/DDBJ whole genome shotgun (WGS) entry which is preliminary data.</text>
</comment>
<evidence type="ECO:0000256" key="2">
    <source>
        <dbReference type="SAM" id="SignalP"/>
    </source>
</evidence>
<evidence type="ECO:0000256" key="1">
    <source>
        <dbReference type="SAM" id="Coils"/>
    </source>
</evidence>
<keyword evidence="2" id="KW-0732">Signal</keyword>
<keyword evidence="1" id="KW-0175">Coiled coil</keyword>
<reference evidence="3 4" key="1">
    <citation type="submission" date="2013-03" db="EMBL/GenBank/DDBJ databases">
        <title>Salinisphaera dokdonensis CL-ES53 Genome Sequencing.</title>
        <authorList>
            <person name="Li C."/>
            <person name="Lai Q."/>
            <person name="Shao Z."/>
        </authorList>
    </citation>
    <scope>NUCLEOTIDE SEQUENCE [LARGE SCALE GENOMIC DNA]</scope>
    <source>
        <strain evidence="3 4">CL-ES53</strain>
    </source>
</reference>
<gene>
    <name evidence="3" type="ORF">SADO_15914</name>
</gene>
<feature type="chain" id="PRO_5046239197" evidence="2">
    <location>
        <begin position="28"/>
        <end position="270"/>
    </location>
</feature>
<sequence>MIAIPTRFARTALLVSILAGLSATAHAHGDIDQVEDLQAHISDYEAEVSSMSETVDGIVADYESGDAVADRVDALVETWEEVEYHEAVETHAMALYPPIWIALGGLREAVEEQDAKAQVVQWQQRLDQALHQGIGALKLAAVQQKNGMNASAATHQNAADEDDDRPTITIIQDNLQTVLHHYEDGDAEAAETLLHQTYMQRFEGIEGDLIERDADLVTDLEKDFNATLPLLMEKEASANELSAEIEKMNSKLDRAQTLLDEAAQDQSSVF</sequence>
<dbReference type="Proteomes" id="UP001460888">
    <property type="component" value="Unassembled WGS sequence"/>
</dbReference>
<evidence type="ECO:0000313" key="4">
    <source>
        <dbReference type="Proteomes" id="UP001460888"/>
    </source>
</evidence>
<accession>A0ABV2B4D9</accession>
<protein>
    <submittedName>
        <fullName evidence="3">Uncharacterized protein</fullName>
    </submittedName>
</protein>
<feature type="signal peptide" evidence="2">
    <location>
        <begin position="1"/>
        <end position="27"/>
    </location>
</feature>
<organism evidence="3 4">
    <name type="scientific">Salinisphaera dokdonensis CL-ES53</name>
    <dbReference type="NCBI Taxonomy" id="1304272"/>
    <lineage>
        <taxon>Bacteria</taxon>
        <taxon>Pseudomonadati</taxon>
        <taxon>Pseudomonadota</taxon>
        <taxon>Gammaproteobacteria</taxon>
        <taxon>Salinisphaerales</taxon>
        <taxon>Salinisphaeraceae</taxon>
        <taxon>Salinisphaera</taxon>
    </lineage>
</organism>
<proteinExistence type="predicted"/>
<feature type="coiled-coil region" evidence="1">
    <location>
        <begin position="231"/>
        <end position="265"/>
    </location>
</feature>